<sequence>MALIDVTSCETSPLKRQQLIRTDRLGVILIFAGAVVFHLAILFNLLPSV</sequence>
<keyword evidence="3" id="KW-1185">Reference proteome</keyword>
<name>A0ABU0SEA4_9HYPH</name>
<reference evidence="2 3" key="1">
    <citation type="submission" date="2023-07" db="EMBL/GenBank/DDBJ databases">
        <title>Comparative genomics of wheat-associated soil bacteria to identify genetic determinants of phenazine resistance.</title>
        <authorList>
            <person name="Mouncey N."/>
        </authorList>
    </citation>
    <scope>NUCLEOTIDE SEQUENCE [LARGE SCALE GENOMIC DNA]</scope>
    <source>
        <strain evidence="2 3">W4I11</strain>
    </source>
</reference>
<dbReference type="EMBL" id="JAUSZT010000003">
    <property type="protein sequence ID" value="MDQ0999099.1"/>
    <property type="molecule type" value="Genomic_DNA"/>
</dbReference>
<accession>A0ABU0SEA4</accession>
<evidence type="ECO:0000256" key="1">
    <source>
        <dbReference type="SAM" id="Phobius"/>
    </source>
</evidence>
<dbReference type="RefSeq" id="WP_162802492.1">
    <property type="nucleotide sequence ID" value="NZ_JAUSZT010000003.1"/>
</dbReference>
<evidence type="ECO:0000313" key="3">
    <source>
        <dbReference type="Proteomes" id="UP001237780"/>
    </source>
</evidence>
<proteinExistence type="predicted"/>
<organism evidence="2 3">
    <name type="scientific">Phyllobacterium ifriqiyense</name>
    <dbReference type="NCBI Taxonomy" id="314238"/>
    <lineage>
        <taxon>Bacteria</taxon>
        <taxon>Pseudomonadati</taxon>
        <taxon>Pseudomonadota</taxon>
        <taxon>Alphaproteobacteria</taxon>
        <taxon>Hyphomicrobiales</taxon>
        <taxon>Phyllobacteriaceae</taxon>
        <taxon>Phyllobacterium</taxon>
    </lineage>
</organism>
<evidence type="ECO:0008006" key="4">
    <source>
        <dbReference type="Google" id="ProtNLM"/>
    </source>
</evidence>
<gene>
    <name evidence="2" type="ORF">QFZ34_004281</name>
</gene>
<keyword evidence="1" id="KW-1133">Transmembrane helix</keyword>
<comment type="caution">
    <text evidence="2">The sequence shown here is derived from an EMBL/GenBank/DDBJ whole genome shotgun (WGS) entry which is preliminary data.</text>
</comment>
<feature type="transmembrane region" description="Helical" evidence="1">
    <location>
        <begin position="25"/>
        <end position="46"/>
    </location>
</feature>
<protein>
    <recommendedName>
        <fullName evidence="4">Energy transducer TonB</fullName>
    </recommendedName>
</protein>
<evidence type="ECO:0000313" key="2">
    <source>
        <dbReference type="EMBL" id="MDQ0999099.1"/>
    </source>
</evidence>
<dbReference type="Proteomes" id="UP001237780">
    <property type="component" value="Unassembled WGS sequence"/>
</dbReference>
<keyword evidence="1" id="KW-0812">Transmembrane</keyword>
<keyword evidence="1" id="KW-0472">Membrane</keyword>